<keyword evidence="2" id="KW-0812">Transmembrane</keyword>
<feature type="transmembrane region" description="Helical" evidence="2">
    <location>
        <begin position="66"/>
        <end position="90"/>
    </location>
</feature>
<feature type="transmembrane region" description="Helical" evidence="2">
    <location>
        <begin position="102"/>
        <end position="123"/>
    </location>
</feature>
<dbReference type="EMBL" id="CP038152">
    <property type="protein sequence ID" value="QBR04000.1"/>
    <property type="molecule type" value="Genomic_DNA"/>
</dbReference>
<dbReference type="AlphaFoldDB" id="A0A4P7D9T2"/>
<evidence type="ECO:0000256" key="2">
    <source>
        <dbReference type="SAM" id="Phobius"/>
    </source>
</evidence>
<dbReference type="GeneID" id="39650304"/>
<keyword evidence="3" id="KW-0614">Plasmid</keyword>
<accession>A0A4P7D9T2</accession>
<protein>
    <submittedName>
        <fullName evidence="3">Uncharacterized protein</fullName>
    </submittedName>
</protein>
<evidence type="ECO:0000313" key="4">
    <source>
        <dbReference type="Proteomes" id="UP000295727"/>
    </source>
</evidence>
<dbReference type="RefSeq" id="WP_134759957.1">
    <property type="nucleotide sequence ID" value="NZ_CP038152.1"/>
</dbReference>
<dbReference type="OrthoDB" id="9114691at2"/>
<geneLocation type="plasmid" evidence="3 4">
    <name>unnamed1</name>
</geneLocation>
<gene>
    <name evidence="3" type="ORF">E1956_43140</name>
</gene>
<proteinExistence type="predicted"/>
<dbReference type="Proteomes" id="UP000295727">
    <property type="component" value="Plasmid unnamed1"/>
</dbReference>
<reference evidence="3 4" key="1">
    <citation type="submission" date="2019-03" db="EMBL/GenBank/DDBJ databases">
        <title>Paraburkholderia sp. 7MH5, isolated from subtropical forest soil.</title>
        <authorList>
            <person name="Gao Z.-H."/>
            <person name="Qiu L.-H."/>
        </authorList>
    </citation>
    <scope>NUCLEOTIDE SEQUENCE [LARGE SCALE GENOMIC DNA]</scope>
    <source>
        <strain evidence="3 4">7MH5</strain>
        <plasmid evidence="3 4">unnamed1</plasmid>
    </source>
</reference>
<evidence type="ECO:0000313" key="3">
    <source>
        <dbReference type="EMBL" id="QBR04000.1"/>
    </source>
</evidence>
<dbReference type="KEGG" id="ppai:E1956_43140"/>
<keyword evidence="2" id="KW-1133">Transmembrane helix</keyword>
<name>A0A4P7D9T2_9BURK</name>
<organism evidence="3 4">
    <name type="scientific">Paraburkholderia pallida</name>
    <dbReference type="NCBI Taxonomy" id="2547399"/>
    <lineage>
        <taxon>Bacteria</taxon>
        <taxon>Pseudomonadati</taxon>
        <taxon>Pseudomonadota</taxon>
        <taxon>Betaproteobacteria</taxon>
        <taxon>Burkholderiales</taxon>
        <taxon>Burkholderiaceae</taxon>
        <taxon>Paraburkholderia</taxon>
    </lineage>
</organism>
<keyword evidence="2" id="KW-0472">Membrane</keyword>
<feature type="region of interest" description="Disordered" evidence="1">
    <location>
        <begin position="129"/>
        <end position="149"/>
    </location>
</feature>
<sequence>MKAPLLLTSLALASGNTAAWILGLRVEAATRWLPAWYRTDHWGDNTLVVLATISLYLMSRAPLREYLIHCIALFLLWEIPTCLDFVANAIGPPLPDQVHMSVAPYLGGTMLVVTATSIMFAALRVEPSRRKRRAPTTRPRQRGRSRRAT</sequence>
<feature type="transmembrane region" description="Helical" evidence="2">
    <location>
        <begin position="42"/>
        <end position="59"/>
    </location>
</feature>
<evidence type="ECO:0000256" key="1">
    <source>
        <dbReference type="SAM" id="MobiDB-lite"/>
    </source>
</evidence>
<keyword evidence="4" id="KW-1185">Reference proteome</keyword>